<keyword evidence="2" id="KW-0808">Transferase</keyword>
<evidence type="ECO:0000313" key="3">
    <source>
        <dbReference type="Proteomes" id="UP000050280"/>
    </source>
</evidence>
<dbReference type="STRING" id="1300341.I595_2466"/>
<comment type="caution">
    <text evidence="2">The sequence shown here is derived from an EMBL/GenBank/DDBJ whole genome shotgun (WGS) entry which is preliminary data.</text>
</comment>
<feature type="domain" description="Alpha-L-glutamate ligase-related protein ATP-grasp" evidence="1">
    <location>
        <begin position="106"/>
        <end position="350"/>
    </location>
</feature>
<evidence type="ECO:0000259" key="1">
    <source>
        <dbReference type="Pfam" id="PF14397"/>
    </source>
</evidence>
<dbReference type="Proteomes" id="UP000050280">
    <property type="component" value="Unassembled WGS sequence"/>
</dbReference>
<dbReference type="EMBL" id="LDJX01000005">
    <property type="protein sequence ID" value="KPM31202.1"/>
    <property type="molecule type" value="Genomic_DNA"/>
</dbReference>
<protein>
    <submittedName>
        <fullName evidence="2">Putative hexapeptide transferase family protein</fullName>
    </submittedName>
</protein>
<dbReference type="AlphaFoldDB" id="A0A0P7ATD3"/>
<dbReference type="Pfam" id="PF14397">
    <property type="entry name" value="ATPgrasp_ST"/>
    <property type="match status" value="1"/>
</dbReference>
<proteinExistence type="predicted"/>
<sequence length="379" mass="44098">MKMKSKLYRVWKYMSERQLREHYKKHYTRELAVFENDTDKKARNVIKREMKMLHKFWGCYPYQYIRYGMYKKSCHLSHEQMKDYIPNYFAYYLFFPKYFKDYGIVSEDKELTYRVLDSYKIKQPVLLLQYKNGVFYDGAKNIISPSAVDGIVHGSKAKKLFLKPTHGLGGRGIMIFANKDGFVDEDNQSLSAAYIAGQLGDSEDYILQEGLQQHNELNKIYPNAVNTFRVMTQVKNGKANIMYSMLRMGQGGSQLDNASQTGLVCKINVETGKFDDMIHVGHGKTIDKHPDTDFSFKEYVFPYWDTIKSFVEKTAQKMEAIPFMGWDIAYSKDGPEVIEMNAGAGLEYLQDCHGGVRQAYGIEDPKRYWYSKTYAIKDL</sequence>
<dbReference type="GO" id="GO:0016740">
    <property type="term" value="F:transferase activity"/>
    <property type="evidence" value="ECO:0007669"/>
    <property type="project" value="UniProtKB-KW"/>
</dbReference>
<dbReference type="SUPFAM" id="SSF56059">
    <property type="entry name" value="Glutathione synthetase ATP-binding domain-like"/>
    <property type="match status" value="1"/>
</dbReference>
<evidence type="ECO:0000313" key="2">
    <source>
        <dbReference type="EMBL" id="KPM31202.1"/>
    </source>
</evidence>
<dbReference type="InterPro" id="IPR039523">
    <property type="entry name" value="RimK-rel_E_lig_ATP-grasp"/>
</dbReference>
<dbReference type="Gene3D" id="3.30.470.20">
    <property type="entry name" value="ATP-grasp fold, B domain"/>
    <property type="match status" value="1"/>
</dbReference>
<dbReference type="RefSeq" id="WP_172675942.1">
    <property type="nucleotide sequence ID" value="NZ_LDJX01000005.1"/>
</dbReference>
<organism evidence="2 3">
    <name type="scientific">Croceitalea dokdonensis DOKDO 023</name>
    <dbReference type="NCBI Taxonomy" id="1300341"/>
    <lineage>
        <taxon>Bacteria</taxon>
        <taxon>Pseudomonadati</taxon>
        <taxon>Bacteroidota</taxon>
        <taxon>Flavobacteriia</taxon>
        <taxon>Flavobacteriales</taxon>
        <taxon>Flavobacteriaceae</taxon>
        <taxon>Croceitalea</taxon>
    </lineage>
</organism>
<accession>A0A0P7ATD3</accession>
<keyword evidence="3" id="KW-1185">Reference proteome</keyword>
<reference evidence="2 3" key="1">
    <citation type="submission" date="2015-09" db="EMBL/GenBank/DDBJ databases">
        <title>Genome sequence of the marine flavobacterium Croceitalea dokdonensis DOKDO 023 that contains proton- and sodium-pumping rhodopsins.</title>
        <authorList>
            <person name="Kwon S.-K."/>
            <person name="Lee H.K."/>
            <person name="Kwak M.-J."/>
            <person name="Kim J.F."/>
        </authorList>
    </citation>
    <scope>NUCLEOTIDE SEQUENCE [LARGE SCALE GENOMIC DNA]</scope>
    <source>
        <strain evidence="2 3">DOKDO 023</strain>
    </source>
</reference>
<name>A0A0P7ATD3_9FLAO</name>
<gene>
    <name evidence="2" type="ORF">I595_2466</name>
</gene>